<keyword evidence="1" id="KW-0808">Transferase</keyword>
<evidence type="ECO:0000313" key="4">
    <source>
        <dbReference type="EMBL" id="MBN8205996.1"/>
    </source>
</evidence>
<evidence type="ECO:0000313" key="5">
    <source>
        <dbReference type="Proteomes" id="UP000664385"/>
    </source>
</evidence>
<dbReference type="InterPro" id="IPR000182">
    <property type="entry name" value="GNAT_dom"/>
</dbReference>
<dbReference type="Proteomes" id="UP000664385">
    <property type="component" value="Unassembled WGS sequence"/>
</dbReference>
<dbReference type="InterPro" id="IPR050832">
    <property type="entry name" value="Bact_Acetyltransf"/>
</dbReference>
<reference evidence="4" key="1">
    <citation type="submission" date="2020-12" db="EMBL/GenBank/DDBJ databases">
        <title>PHA producing bacteria isolated from mangrove.</title>
        <authorList>
            <person name="Zheng W."/>
            <person name="Yu S."/>
            <person name="Huang Y."/>
        </authorList>
    </citation>
    <scope>NUCLEOTIDE SEQUENCE</scope>
    <source>
        <strain evidence="4">GN8-5</strain>
    </source>
</reference>
<accession>A0A939DW45</accession>
<dbReference type="CDD" id="cd04301">
    <property type="entry name" value="NAT_SF"/>
    <property type="match status" value="1"/>
</dbReference>
<evidence type="ECO:0000256" key="1">
    <source>
        <dbReference type="ARBA" id="ARBA00022679"/>
    </source>
</evidence>
<protein>
    <submittedName>
        <fullName evidence="4">GNAT family N-acetyltransferase</fullName>
    </submittedName>
</protein>
<dbReference type="Gene3D" id="3.40.630.30">
    <property type="match status" value="1"/>
</dbReference>
<evidence type="ECO:0000256" key="2">
    <source>
        <dbReference type="ARBA" id="ARBA00023315"/>
    </source>
</evidence>
<dbReference type="AlphaFoldDB" id="A0A939DW45"/>
<feature type="domain" description="N-acetyltransferase" evidence="3">
    <location>
        <begin position="18"/>
        <end position="192"/>
    </location>
</feature>
<dbReference type="InterPro" id="IPR016181">
    <property type="entry name" value="Acyl_CoA_acyltransferase"/>
</dbReference>
<dbReference type="EMBL" id="JAEMWU010000001">
    <property type="protein sequence ID" value="MBN8205996.1"/>
    <property type="molecule type" value="Genomic_DNA"/>
</dbReference>
<keyword evidence="2" id="KW-0012">Acyltransferase</keyword>
<evidence type="ECO:0000259" key="3">
    <source>
        <dbReference type="PROSITE" id="PS51186"/>
    </source>
</evidence>
<dbReference type="PANTHER" id="PTHR43877:SF1">
    <property type="entry name" value="ACETYLTRANSFERASE"/>
    <property type="match status" value="1"/>
</dbReference>
<dbReference type="PROSITE" id="PS51186">
    <property type="entry name" value="GNAT"/>
    <property type="match status" value="1"/>
</dbReference>
<comment type="caution">
    <text evidence="4">The sequence shown here is derived from an EMBL/GenBank/DDBJ whole genome shotgun (WGS) entry which is preliminary data.</text>
</comment>
<name>A0A939DW45_9MICO</name>
<organism evidence="4 5">
    <name type="scientific">Microbacterium esteraromaticum</name>
    <dbReference type="NCBI Taxonomy" id="57043"/>
    <lineage>
        <taxon>Bacteria</taxon>
        <taxon>Bacillati</taxon>
        <taxon>Actinomycetota</taxon>
        <taxon>Actinomycetes</taxon>
        <taxon>Micrococcales</taxon>
        <taxon>Microbacteriaceae</taxon>
        <taxon>Microbacterium</taxon>
    </lineage>
</organism>
<proteinExistence type="predicted"/>
<dbReference type="SUPFAM" id="SSF55729">
    <property type="entry name" value="Acyl-CoA N-acyltransferases (Nat)"/>
    <property type="match status" value="2"/>
</dbReference>
<dbReference type="GO" id="GO:0016747">
    <property type="term" value="F:acyltransferase activity, transferring groups other than amino-acyl groups"/>
    <property type="evidence" value="ECO:0007669"/>
    <property type="project" value="InterPro"/>
</dbReference>
<dbReference type="PANTHER" id="PTHR43877">
    <property type="entry name" value="AMINOALKYLPHOSPHONATE N-ACETYLTRANSFERASE-RELATED-RELATED"/>
    <property type="match status" value="1"/>
</dbReference>
<dbReference type="Pfam" id="PF00583">
    <property type="entry name" value="Acetyltransf_1"/>
    <property type="match status" value="1"/>
</dbReference>
<gene>
    <name evidence="4" type="ORF">JF543_08480</name>
</gene>
<sequence length="362" mass="39302">MSTIASPGVTISPMHVPDRLDADDAADFHAVVALSNAVYRAETGLDDYDTTAEELLPHWRESTDTVNRTLLARENAEIVGAVTIGHAVAEPTSAEIEVLVLPNQWGRGIEQMLVDAAEDAVRALGRHVMQTYSLHRPDPGASPLAPATGWGRISTSPLARLLGGNGYVLEQVERSSAFDLQADPAPLQRMLAEATAIAGQDYRVVAWSLPTPSHLQDGYAWVLSRMSTDVPSGGLAIDEEIWDAERVARRDQQLLDGGQTVSVVGVEHVPTGTLAAFNELVIGDDPAGVTHQYNTLVLKEHRGHRLGQIVKCANILRWRELAPHSPRIVTFNAEENRPMLGINEAMGFRPIAYAGAWQKKLS</sequence>
<dbReference type="RefSeq" id="WP_206820603.1">
    <property type="nucleotide sequence ID" value="NZ_JAEKJQ010000001.1"/>
</dbReference>